<name>A0A1Z4BQ43_9FLAO</name>
<organism evidence="2 3">
    <name type="scientific">Capnocytophaga endodontalis</name>
    <dbReference type="NCBI Taxonomy" id="2708117"/>
    <lineage>
        <taxon>Bacteria</taxon>
        <taxon>Pseudomonadati</taxon>
        <taxon>Bacteroidota</taxon>
        <taxon>Flavobacteriia</taxon>
        <taxon>Flavobacteriales</taxon>
        <taxon>Flavobacteriaceae</taxon>
        <taxon>Capnocytophaga</taxon>
    </lineage>
</organism>
<keyword evidence="3" id="KW-1185">Reference proteome</keyword>
<gene>
    <name evidence="2" type="ORF">CBG49_10235</name>
</gene>
<evidence type="ECO:0000313" key="2">
    <source>
        <dbReference type="EMBL" id="ASF43415.1"/>
    </source>
</evidence>
<keyword evidence="1" id="KW-0472">Membrane</keyword>
<proteinExistence type="predicted"/>
<sequence length="326" mass="35970">MSNNYDKPLFLEQANNSLAERGSDQSLPAYGLPDDDKPKGGGVLSKILIAILAIATGGLGYYTYSLNKDRQITENELTSQKKQVMSDLKLLRDSYDKVVIENKDVKEDLLQARNKIDQYIDSLQNMKVSISSLARFKNQAFTLAKERDLLIRKNDSLMRVNSAIKKDLDSVSVKLDLASAKVDSLARQTNQLKKVVETGSALQIGKLIAEAVKGSKNKTTDRGRAADKLKICFTVGANKIAKSGSRYFYIQVNSPSGTILGSNESFSSGSESVNYSTATHFIYDNKSVDICDFIAKVGKEFEKGTYKVTVYDDKLNQVGTTDLLLK</sequence>
<keyword evidence="1" id="KW-1133">Transmembrane helix</keyword>
<accession>A0A1Z4BQ43</accession>
<dbReference type="KEGG" id="capn:CBG49_10235"/>
<dbReference type="RefSeq" id="WP_009412117.1">
    <property type="nucleotide sequence ID" value="NZ_CP022022.1"/>
</dbReference>
<dbReference type="EMBL" id="CP022022">
    <property type="protein sequence ID" value="ASF43415.1"/>
    <property type="molecule type" value="Genomic_DNA"/>
</dbReference>
<evidence type="ECO:0000256" key="1">
    <source>
        <dbReference type="SAM" id="Phobius"/>
    </source>
</evidence>
<keyword evidence="1" id="KW-0812">Transmembrane</keyword>
<reference evidence="3" key="1">
    <citation type="submission" date="2017-06" db="EMBL/GenBank/DDBJ databases">
        <title>Complete genome sequence of Capnocytophaga sp. KCOM 1579 (=ChDC OS43) isolated from a human refractory periapical abscess lesion.</title>
        <authorList>
            <person name="Kook J.-K."/>
            <person name="Park S.-N."/>
            <person name="Lim Y.K."/>
            <person name="Roh H."/>
        </authorList>
    </citation>
    <scope>NUCLEOTIDE SEQUENCE [LARGE SCALE GENOMIC DNA]</scope>
    <source>
        <strain evidence="3">ChDC OS43</strain>
    </source>
</reference>
<dbReference type="AlphaFoldDB" id="A0A1Z4BQ43"/>
<evidence type="ECO:0000313" key="3">
    <source>
        <dbReference type="Proteomes" id="UP000197007"/>
    </source>
</evidence>
<protein>
    <recommendedName>
        <fullName evidence="4">Chromosome partitioning protein ParA</fullName>
    </recommendedName>
</protein>
<dbReference type="Proteomes" id="UP000197007">
    <property type="component" value="Chromosome"/>
</dbReference>
<feature type="transmembrane region" description="Helical" evidence="1">
    <location>
        <begin position="43"/>
        <end position="64"/>
    </location>
</feature>
<evidence type="ECO:0008006" key="4">
    <source>
        <dbReference type="Google" id="ProtNLM"/>
    </source>
</evidence>